<evidence type="ECO:0000313" key="18">
    <source>
        <dbReference type="Proteomes" id="UP000250266"/>
    </source>
</evidence>
<evidence type="ECO:0000256" key="7">
    <source>
        <dbReference type="ARBA" id="ARBA00022692"/>
    </source>
</evidence>
<dbReference type="InterPro" id="IPR028941">
    <property type="entry name" value="WHIM2_dom"/>
</dbReference>
<reference evidence="17 18" key="1">
    <citation type="journal article" date="2016" name="Nat. Commun.">
        <title>Ectomycorrhizal ecology is imprinted in the genome of the dominant symbiotic fungus Cenococcum geophilum.</title>
        <authorList>
            <consortium name="DOE Joint Genome Institute"/>
            <person name="Peter M."/>
            <person name="Kohler A."/>
            <person name="Ohm R.A."/>
            <person name="Kuo A."/>
            <person name="Krutzmann J."/>
            <person name="Morin E."/>
            <person name="Arend M."/>
            <person name="Barry K.W."/>
            <person name="Binder M."/>
            <person name="Choi C."/>
            <person name="Clum A."/>
            <person name="Copeland A."/>
            <person name="Grisel N."/>
            <person name="Haridas S."/>
            <person name="Kipfer T."/>
            <person name="LaButti K."/>
            <person name="Lindquist E."/>
            <person name="Lipzen A."/>
            <person name="Maire R."/>
            <person name="Meier B."/>
            <person name="Mihaltcheva S."/>
            <person name="Molinier V."/>
            <person name="Murat C."/>
            <person name="Poggeler S."/>
            <person name="Quandt C.A."/>
            <person name="Sperisen C."/>
            <person name="Tritt A."/>
            <person name="Tisserant E."/>
            <person name="Crous P.W."/>
            <person name="Henrissat B."/>
            <person name="Nehls U."/>
            <person name="Egli S."/>
            <person name="Spatafora J.W."/>
            <person name="Grigoriev I.V."/>
            <person name="Martin F.M."/>
        </authorList>
    </citation>
    <scope>NUCLEOTIDE SEQUENCE [LARGE SCALE GENOMIC DNA]</scope>
    <source>
        <strain evidence="17 18">CBS 459.81</strain>
    </source>
</reference>
<sequence length="1530" mass="174384">MAELYPSIAQCAIVATALKILLFPAYKSTDFEVHRNWLAITHSLPVKEWYFEVSNHPYVCDGPLEFDLSQKTSEWTLDYPPFFAYFEWILSQAAQLVEPALLNVKSLQYGSWQTVYFQRTTVIVTELVLIYALHLYVKNSPSKKSAHAAALSILLSPGLLIIDHIHFQYNGFLYGILILSLVLARDRSTLLPSGLLFAALLCLKHIYLYLAPAYFVFLLRTYCLSPRFMFSIRFGNALKLGAGVSAVFASAFGPFVYWGQTQQLLSRLFPFSRGLCHAYWAPNVWAMYSFTDRVLIYLAPYLGLTVNQAAVTSLTRGLVGDTSFAVLPDVPPRATFLLTLFFQVIFLIRLFLQPTWETFIGAVTLCGYASFLFGWHVHEKAILLIIIPFSLLALKDRRYLGAFRPLAVAGHVSIFPLIYTVAEFPVKTVYTVFWLVLFLLAFDRLAPASSHPRVFLLDRFSLLYITIAIPLIVYTSLIHPIAFGQKYEFLPLMFTSSYSAVGVVQYKRKPVKYQPPPSFLDDNTEIWVIEPTGEIFTDYERYLARRDFYLQKKFTCDATGHSGFNFFEALESEMESTKEIDSYFPEALRERVLNFVQFQNTPRMDDLVNLVFEKFKEEYIVGDRVVVEEHGSRQHGIIRDMTDPNPKHRFMADGTLAEPHRPIIYYVTLDGSAEEIIKVGSKDFCRDRKVYSKLVLKSFLRNAVSRETWSGAPWMVKEKLANQYKISMKVPETKTRDAVMAAKKAANAAPQPPPPAPKVPVEQGGTFLNFLASQNHPSWTMETRPILKAQKKSSTEDFARQRQQQGPFQIPQHQQLNGRLAPYLPFGPPSVLPQSLLKNMHPALPINLPFQNQFMQYQVIAPTFSAPAPAPPAPPPVKYPIEDLELPPRHNALQRPPLKFFSDDVPSGVDASNKKTGILMKSMGPLLCTWETLNVHDEVFWLDSFTFDDFVDAMRFSSEEVECELFVEIHCAILKQLVDENGKVQVELPKIEGLDDESGSENGTSAPSTPEPEIETKPPARRTRSSLAKSEAAALAKRSPSPAEPRLVHRAAEFLSEYDWIDRCKARDFKSGGWESMMVGLIYNVSFIPGQKDVCEDILAQLVPIDNDPTPESVRFQYIDLDVNLRIAALEIACMLVVRTNTFRESLSKASEDMTTIRKQKIDKQREKKVLVEELFQLDQQRKILLPANMPASPPPEGNDSADVVMTGIDEAQEGTGAGSSSDEEEPRNNSRKLRHTKSLKRKREEEEARKEKARKDKAKAAKSKQTLEWEKLLRDIDLKKKEIKDCEDHIDDQDNDLRETNIQRSKYLGKDRFMNRYYWFERNGMPYGGLPQSSTAEYGYANGRLWVQGPDKAEMEPLITEPILSKDRETLGITVPERREKEEGATRLENSIQWGYYDDPDDIDKLIGWLDEHGNREKVLRKELQTFREPIVEYMGKMKEHLAEVEKSKAEGVENATRVSTRTKTYVDLDTTKDQCLLWTNNVMREQFGHTHSEQVKPKKQRKGDAKIKVPVGKNGKPLTRQGTRYGKL</sequence>
<feature type="transmembrane region" description="Helical" evidence="14">
    <location>
        <begin position="334"/>
        <end position="352"/>
    </location>
</feature>
<proteinExistence type="inferred from homology"/>
<comment type="pathway">
    <text evidence="3">Protein modification; protein glycosylation.</text>
</comment>
<dbReference type="GO" id="GO:0005789">
    <property type="term" value="C:endoplasmic reticulum membrane"/>
    <property type="evidence" value="ECO:0007669"/>
    <property type="project" value="UniProtKB-SubCell"/>
</dbReference>
<dbReference type="PROSITE" id="PS50827">
    <property type="entry name" value="DDT"/>
    <property type="match status" value="1"/>
</dbReference>
<feature type="transmembrane region" description="Helical" evidence="14">
    <location>
        <begin position="462"/>
        <end position="483"/>
    </location>
</feature>
<keyword evidence="6 17" id="KW-0808">Transferase</keyword>
<feature type="region of interest" description="Disordered" evidence="13">
    <location>
        <begin position="1490"/>
        <end position="1530"/>
    </location>
</feature>
<dbReference type="GO" id="GO:0000785">
    <property type="term" value="C:chromatin"/>
    <property type="evidence" value="ECO:0007669"/>
    <property type="project" value="UniProtKB-ARBA"/>
</dbReference>
<dbReference type="Pfam" id="PF15613">
    <property type="entry name" value="WSD"/>
    <property type="match status" value="1"/>
</dbReference>
<protein>
    <submittedName>
        <fullName evidence="17">Glycosyltransferase family 57 protein</fullName>
    </submittedName>
</protein>
<evidence type="ECO:0000256" key="14">
    <source>
        <dbReference type="SAM" id="Phobius"/>
    </source>
</evidence>
<dbReference type="OrthoDB" id="1689333at2759"/>
<evidence type="ECO:0000256" key="12">
    <source>
        <dbReference type="PROSITE-ProRule" id="PRU00475"/>
    </source>
</evidence>
<dbReference type="InterPro" id="IPR013136">
    <property type="entry name" value="WSTF_Acf1_Cbp146"/>
</dbReference>
<dbReference type="Pfam" id="PF10537">
    <property type="entry name" value="WAC_Acf1_DNA_bd"/>
    <property type="match status" value="1"/>
</dbReference>
<keyword evidence="10 14" id="KW-0472">Membrane</keyword>
<gene>
    <name evidence="17" type="ORF">K432DRAFT_423717</name>
</gene>
<evidence type="ECO:0000256" key="11">
    <source>
        <dbReference type="ARBA" id="ARBA00023242"/>
    </source>
</evidence>
<evidence type="ECO:0000256" key="13">
    <source>
        <dbReference type="SAM" id="MobiDB-lite"/>
    </source>
</evidence>
<dbReference type="PROSITE" id="PS51136">
    <property type="entry name" value="WAC"/>
    <property type="match status" value="1"/>
</dbReference>
<keyword evidence="5" id="KW-0328">Glycosyltransferase</keyword>
<feature type="transmembrane region" description="Helical" evidence="14">
    <location>
        <begin position="237"/>
        <end position="258"/>
    </location>
</feature>
<dbReference type="GO" id="GO:0031509">
    <property type="term" value="P:subtelomeric heterochromatin formation"/>
    <property type="evidence" value="ECO:0007669"/>
    <property type="project" value="TreeGrafter"/>
</dbReference>
<evidence type="ECO:0000256" key="4">
    <source>
        <dbReference type="ARBA" id="ARBA00008715"/>
    </source>
</evidence>
<feature type="domain" description="DDT" evidence="15">
    <location>
        <begin position="920"/>
        <end position="983"/>
    </location>
</feature>
<keyword evidence="7 14" id="KW-0812">Transmembrane</keyword>
<dbReference type="GO" id="GO:0005634">
    <property type="term" value="C:nucleus"/>
    <property type="evidence" value="ECO:0007669"/>
    <property type="project" value="UniProtKB-SubCell"/>
</dbReference>
<evidence type="ECO:0000259" key="16">
    <source>
        <dbReference type="PROSITE" id="PS51136"/>
    </source>
</evidence>
<evidence type="ECO:0000256" key="6">
    <source>
        <dbReference type="ARBA" id="ARBA00022679"/>
    </source>
</evidence>
<dbReference type="PANTHER" id="PTHR32075:SF6">
    <property type="entry name" value="ISWI CHROMATIN-REMODELING COMPLEX SUBUNIT YPL216W-RELATED"/>
    <property type="match status" value="1"/>
</dbReference>
<dbReference type="Pfam" id="PF03155">
    <property type="entry name" value="Alg6_Alg8"/>
    <property type="match status" value="1"/>
</dbReference>
<dbReference type="EMBL" id="KV744873">
    <property type="protein sequence ID" value="OCK82955.1"/>
    <property type="molecule type" value="Genomic_DNA"/>
</dbReference>
<keyword evidence="11 12" id="KW-0539">Nucleus</keyword>
<evidence type="ECO:0000256" key="8">
    <source>
        <dbReference type="ARBA" id="ARBA00022824"/>
    </source>
</evidence>
<feature type="transmembrane region" description="Helical" evidence="14">
    <location>
        <begin position="424"/>
        <end position="442"/>
    </location>
</feature>
<dbReference type="PANTHER" id="PTHR32075">
    <property type="entry name" value="ISWI CHROMATIN-REMODELING COMPLEX SUBUNIT YPL216W-RELATED"/>
    <property type="match status" value="1"/>
</dbReference>
<dbReference type="Proteomes" id="UP000250266">
    <property type="component" value="Unassembled WGS sequence"/>
</dbReference>
<evidence type="ECO:0000256" key="2">
    <source>
        <dbReference type="ARBA" id="ARBA00004477"/>
    </source>
</evidence>
<accession>A0A8E2JHL6</accession>
<evidence type="ECO:0000256" key="1">
    <source>
        <dbReference type="ARBA" id="ARBA00004123"/>
    </source>
</evidence>
<keyword evidence="8" id="KW-0256">Endoplasmic reticulum</keyword>
<name>A0A8E2JHL6_9PEZI</name>
<keyword evidence="9 14" id="KW-1133">Transmembrane helix</keyword>
<feature type="transmembrane region" description="Helical" evidence="14">
    <location>
        <begin position="168"/>
        <end position="184"/>
    </location>
</feature>
<evidence type="ECO:0000256" key="10">
    <source>
        <dbReference type="ARBA" id="ARBA00023136"/>
    </source>
</evidence>
<evidence type="ECO:0000256" key="3">
    <source>
        <dbReference type="ARBA" id="ARBA00004922"/>
    </source>
</evidence>
<feature type="transmembrane region" description="Helical" evidence="14">
    <location>
        <begin position="7"/>
        <end position="26"/>
    </location>
</feature>
<feature type="transmembrane region" description="Helical" evidence="14">
    <location>
        <begin position="116"/>
        <end position="133"/>
    </location>
</feature>
<evidence type="ECO:0000256" key="5">
    <source>
        <dbReference type="ARBA" id="ARBA00022676"/>
    </source>
</evidence>
<comment type="subcellular location">
    <subcellularLocation>
        <location evidence="2">Endoplasmic reticulum membrane</location>
        <topology evidence="2">Multi-pass membrane protein</topology>
    </subcellularLocation>
    <subcellularLocation>
        <location evidence="1 12">Nucleus</location>
    </subcellularLocation>
</comment>
<comment type="similarity">
    <text evidence="4">Belongs to the ALG6/ALG8 glucosyltransferase family.</text>
</comment>
<feature type="region of interest" description="Disordered" evidence="13">
    <location>
        <begin position="991"/>
        <end position="1025"/>
    </location>
</feature>
<feature type="compositionally biased region" description="Basic and acidic residues" evidence="13">
    <location>
        <begin position="1490"/>
        <end position="1509"/>
    </location>
</feature>
<feature type="region of interest" description="Disordered" evidence="13">
    <location>
        <begin position="1213"/>
        <end position="1263"/>
    </location>
</feature>
<dbReference type="UniPathway" id="UPA00378"/>
<evidence type="ECO:0000256" key="9">
    <source>
        <dbReference type="ARBA" id="ARBA00022989"/>
    </source>
</evidence>
<dbReference type="InterPro" id="IPR018501">
    <property type="entry name" value="DDT_dom"/>
</dbReference>
<dbReference type="GO" id="GO:0016758">
    <property type="term" value="F:hexosyltransferase activity"/>
    <property type="evidence" value="ECO:0007669"/>
    <property type="project" value="InterPro"/>
</dbReference>
<dbReference type="Pfam" id="PF02791">
    <property type="entry name" value="DDT"/>
    <property type="match status" value="1"/>
</dbReference>
<feature type="transmembrane region" description="Helical" evidence="14">
    <location>
        <begin position="196"/>
        <end position="217"/>
    </location>
</feature>
<keyword evidence="18" id="KW-1185">Reference proteome</keyword>
<dbReference type="GO" id="GO:0000781">
    <property type="term" value="C:chromosome, telomeric region"/>
    <property type="evidence" value="ECO:0007669"/>
    <property type="project" value="GOC"/>
</dbReference>
<feature type="compositionally biased region" description="Basic and acidic residues" evidence="13">
    <location>
        <begin position="1243"/>
        <end position="1255"/>
    </location>
</feature>
<feature type="compositionally biased region" description="Basic residues" evidence="13">
    <location>
        <begin position="1230"/>
        <end position="1242"/>
    </location>
</feature>
<evidence type="ECO:0000313" key="17">
    <source>
        <dbReference type="EMBL" id="OCK82955.1"/>
    </source>
</evidence>
<evidence type="ECO:0000259" key="15">
    <source>
        <dbReference type="PROSITE" id="PS50827"/>
    </source>
</evidence>
<feature type="transmembrane region" description="Helical" evidence="14">
    <location>
        <begin position="358"/>
        <end position="378"/>
    </location>
</feature>
<feature type="domain" description="WAC" evidence="16">
    <location>
        <begin position="524"/>
        <end position="633"/>
    </location>
</feature>
<organism evidence="17 18">
    <name type="scientific">Lepidopterella palustris CBS 459.81</name>
    <dbReference type="NCBI Taxonomy" id="1314670"/>
    <lineage>
        <taxon>Eukaryota</taxon>
        <taxon>Fungi</taxon>
        <taxon>Dikarya</taxon>
        <taxon>Ascomycota</taxon>
        <taxon>Pezizomycotina</taxon>
        <taxon>Dothideomycetes</taxon>
        <taxon>Pleosporomycetidae</taxon>
        <taxon>Mytilinidiales</taxon>
        <taxon>Argynnaceae</taxon>
        <taxon>Lepidopterella</taxon>
    </lineage>
</organism>
<dbReference type="InterPro" id="IPR004856">
    <property type="entry name" value="Glyco_trans_ALG6/ALG8"/>
</dbReference>